<dbReference type="InterPro" id="IPR008220">
    <property type="entry name" value="HAT_MetX-like"/>
</dbReference>
<dbReference type="PANTHER" id="PTHR32268:SF11">
    <property type="entry name" value="HOMOSERINE O-ACETYLTRANSFERASE"/>
    <property type="match status" value="1"/>
</dbReference>
<dbReference type="SUPFAM" id="SSF53474">
    <property type="entry name" value="alpha/beta-Hydrolases"/>
    <property type="match status" value="1"/>
</dbReference>
<comment type="subcellular location">
    <subcellularLocation>
        <location evidence="2">Cytoplasm</location>
    </subcellularLocation>
</comment>
<protein>
    <recommendedName>
        <fullName evidence="2">Homoserine O-acetyltransferase</fullName>
        <shortName evidence="2">HAT</shortName>
        <ecNumber evidence="2">2.3.1.31</ecNumber>
    </recommendedName>
    <alternativeName>
        <fullName evidence="2">Homoserine transacetylase</fullName>
        <shortName evidence="2">HTA</shortName>
    </alternativeName>
</protein>
<dbReference type="NCBIfam" id="TIGR01392">
    <property type="entry name" value="homoserO_Ac_trn"/>
    <property type="match status" value="1"/>
</dbReference>
<keyword evidence="2" id="KW-0963">Cytoplasm</keyword>
<comment type="subunit">
    <text evidence="2">Homodimer.</text>
</comment>
<dbReference type="PANTHER" id="PTHR32268">
    <property type="entry name" value="HOMOSERINE O-ACETYLTRANSFERASE"/>
    <property type="match status" value="1"/>
</dbReference>
<evidence type="ECO:0000313" key="6">
    <source>
        <dbReference type="Proteomes" id="UP000597444"/>
    </source>
</evidence>
<comment type="similarity">
    <text evidence="2">Belongs to the AB hydrolase superfamily. MetX family.</text>
</comment>
<accession>A0A8J3MYM0</accession>
<dbReference type="Proteomes" id="UP000597444">
    <property type="component" value="Unassembled WGS sequence"/>
</dbReference>
<organism evidence="5 6">
    <name type="scientific">Reticulibacter mediterranei</name>
    <dbReference type="NCBI Taxonomy" id="2778369"/>
    <lineage>
        <taxon>Bacteria</taxon>
        <taxon>Bacillati</taxon>
        <taxon>Chloroflexota</taxon>
        <taxon>Ktedonobacteria</taxon>
        <taxon>Ktedonobacterales</taxon>
        <taxon>Reticulibacteraceae</taxon>
        <taxon>Reticulibacter</taxon>
    </lineage>
</organism>
<evidence type="ECO:0000259" key="4">
    <source>
        <dbReference type="Pfam" id="PF00561"/>
    </source>
</evidence>
<comment type="catalytic activity">
    <reaction evidence="2">
        <text>L-homoserine + acetyl-CoA = O-acetyl-L-homoserine + CoA</text>
        <dbReference type="Rhea" id="RHEA:13701"/>
        <dbReference type="ChEBI" id="CHEBI:57287"/>
        <dbReference type="ChEBI" id="CHEBI:57288"/>
        <dbReference type="ChEBI" id="CHEBI:57476"/>
        <dbReference type="ChEBI" id="CHEBI:57716"/>
        <dbReference type="EC" id="2.3.1.31"/>
    </reaction>
</comment>
<keyword evidence="2" id="KW-0486">Methionine biosynthesis</keyword>
<dbReference type="PIRSF" id="PIRSF000443">
    <property type="entry name" value="Homoser_Ac_trans"/>
    <property type="match status" value="1"/>
</dbReference>
<gene>
    <name evidence="5" type="primary">metX</name>
    <name evidence="2" type="synonym">metXA</name>
    <name evidence="5" type="ORF">KSF_022470</name>
</gene>
<comment type="function">
    <text evidence="2">Transfers an acetyl group from acetyl-CoA to L-homoserine, forming acetyl-L-homoserine.</text>
</comment>
<dbReference type="GO" id="GO:0005737">
    <property type="term" value="C:cytoplasm"/>
    <property type="evidence" value="ECO:0007669"/>
    <property type="project" value="UniProtKB-SubCell"/>
</dbReference>
<sequence length="389" mass="43053">MVVQLERPVEVYTTNLVSDTMMYTYTFDSLPLQRGGLFGPVTLAYETWGTLNAEGDNAILITHALTGSSHAHDVERPDDPKVAWWNPLIGPGRPFDTSRYFVICSNILGGCAGSTGPASIDPHTGRPYAMDFPVITIRDMVHAQRRLVEHLGVRKLAMVAGGSIGGQQALEWAVTYPELVGKVVVMAATAALTAQAVAFSEVERQTIMADPRWQNGNYAPGEGPTTGLAIARMLAMITYQSEETMEMRFGRNLPDPCRSDGVSSPSHYPDLGTRFDVENYLYYQGASLVRRFDANSYLYISRAMDLYDVSEGYPSLEAALRRLTSKTLFVGIRSDFLFPAAHVRWLAERVRAVGGDAQYIELDSPHGHDAFLKEWDQMTAALIDFNRQP</sequence>
<dbReference type="InterPro" id="IPR000073">
    <property type="entry name" value="AB_hydrolase_1"/>
</dbReference>
<dbReference type="NCBIfam" id="NF001209">
    <property type="entry name" value="PRK00175.1"/>
    <property type="match status" value="1"/>
</dbReference>
<keyword evidence="2" id="KW-0012">Acyltransferase</keyword>
<dbReference type="Gene3D" id="1.10.1740.110">
    <property type="match status" value="1"/>
</dbReference>
<dbReference type="GO" id="GO:0009086">
    <property type="term" value="P:methionine biosynthetic process"/>
    <property type="evidence" value="ECO:0007669"/>
    <property type="project" value="UniProtKB-UniRule"/>
</dbReference>
<name>A0A8J3MYM0_9CHLR</name>
<feature type="active site" evidence="2 3">
    <location>
        <position position="368"/>
    </location>
</feature>
<feature type="domain" description="AB hydrolase-1" evidence="4">
    <location>
        <begin position="57"/>
        <end position="349"/>
    </location>
</feature>
<feature type="active site" evidence="2 3">
    <location>
        <position position="335"/>
    </location>
</feature>
<evidence type="ECO:0000256" key="2">
    <source>
        <dbReference type="HAMAP-Rule" id="MF_00296"/>
    </source>
</evidence>
<dbReference type="GO" id="GO:0004414">
    <property type="term" value="F:homoserine O-acetyltransferase activity"/>
    <property type="evidence" value="ECO:0007669"/>
    <property type="project" value="UniProtKB-UniRule"/>
</dbReference>
<dbReference type="RefSeq" id="WP_236064873.1">
    <property type="nucleotide sequence ID" value="NZ_BNJK01000001.1"/>
</dbReference>
<dbReference type="AlphaFoldDB" id="A0A8J3MYM0"/>
<dbReference type="EMBL" id="BNJK01000001">
    <property type="protein sequence ID" value="GHO92199.1"/>
    <property type="molecule type" value="Genomic_DNA"/>
</dbReference>
<comment type="pathway">
    <text evidence="2">Amino-acid biosynthesis; L-methionine biosynthesis via de novo pathway; O-acetyl-L-homoserine from L-homoserine: step 1/1.</text>
</comment>
<comment type="caution">
    <text evidence="2">Lacks conserved residue(s) required for the propagation of feature annotation.</text>
</comment>
<feature type="binding site" evidence="2">
    <location>
        <position position="369"/>
    </location>
    <ligand>
        <name>substrate</name>
    </ligand>
</feature>
<evidence type="ECO:0000313" key="5">
    <source>
        <dbReference type="EMBL" id="GHO92199.1"/>
    </source>
</evidence>
<proteinExistence type="inferred from homology"/>
<reference evidence="5" key="1">
    <citation type="submission" date="2020-10" db="EMBL/GenBank/DDBJ databases">
        <title>Taxonomic study of unclassified bacteria belonging to the class Ktedonobacteria.</title>
        <authorList>
            <person name="Yabe S."/>
            <person name="Wang C.M."/>
            <person name="Zheng Y."/>
            <person name="Sakai Y."/>
            <person name="Cavaletti L."/>
            <person name="Monciardini P."/>
            <person name="Donadio S."/>
        </authorList>
    </citation>
    <scope>NUCLEOTIDE SEQUENCE</scope>
    <source>
        <strain evidence="5">ID150040</strain>
    </source>
</reference>
<keyword evidence="2" id="KW-0028">Amino-acid biosynthesis</keyword>
<keyword evidence="1 2" id="KW-0808">Transferase</keyword>
<feature type="binding site" evidence="2">
    <location>
        <position position="232"/>
    </location>
    <ligand>
        <name>substrate</name>
    </ligand>
</feature>
<evidence type="ECO:0000256" key="1">
    <source>
        <dbReference type="ARBA" id="ARBA00022679"/>
    </source>
</evidence>
<dbReference type="UniPathway" id="UPA00051">
    <property type="reaction ID" value="UER00074"/>
</dbReference>
<dbReference type="InterPro" id="IPR029058">
    <property type="entry name" value="AB_hydrolase_fold"/>
</dbReference>
<dbReference type="EC" id="2.3.1.31" evidence="2"/>
<evidence type="ECO:0000256" key="3">
    <source>
        <dbReference type="PIRSR" id="PIRSR000443-1"/>
    </source>
</evidence>
<dbReference type="GO" id="GO:0009092">
    <property type="term" value="P:homoserine metabolic process"/>
    <property type="evidence" value="ECO:0007669"/>
    <property type="project" value="TreeGrafter"/>
</dbReference>
<dbReference type="Pfam" id="PF00561">
    <property type="entry name" value="Abhydrolase_1"/>
    <property type="match status" value="1"/>
</dbReference>
<dbReference type="HAMAP" id="MF_00296">
    <property type="entry name" value="MetX_acyltransf"/>
    <property type="match status" value="1"/>
</dbReference>
<keyword evidence="6" id="KW-1185">Reference proteome</keyword>
<dbReference type="Gene3D" id="3.40.50.1820">
    <property type="entry name" value="alpha/beta hydrolase"/>
    <property type="match status" value="1"/>
</dbReference>
<feature type="active site" description="Nucleophile" evidence="2 3">
    <location>
        <position position="163"/>
    </location>
</feature>
<comment type="caution">
    <text evidence="5">The sequence shown here is derived from an EMBL/GenBank/DDBJ whole genome shotgun (WGS) entry which is preliminary data.</text>
</comment>